<name>A0ABN9WTT6_9DINO</name>
<dbReference type="Gene3D" id="2.60.40.10">
    <property type="entry name" value="Immunoglobulins"/>
    <property type="match status" value="1"/>
</dbReference>
<dbReference type="PANTHER" id="PTHR47434">
    <property type="entry name" value="PROTEIN PTST HOMOLOG 3, CHLOROPLASTIC"/>
    <property type="match status" value="1"/>
</dbReference>
<dbReference type="InterPro" id="IPR032640">
    <property type="entry name" value="AMPK1_CBM"/>
</dbReference>
<evidence type="ECO:0000313" key="4">
    <source>
        <dbReference type="Proteomes" id="UP001189429"/>
    </source>
</evidence>
<proteinExistence type="predicted"/>
<accession>A0ABN9WTT6</accession>
<evidence type="ECO:0000313" key="3">
    <source>
        <dbReference type="EMBL" id="CAK0890210.1"/>
    </source>
</evidence>
<protein>
    <recommendedName>
        <fullName evidence="2">AMP-activated protein kinase glycogen-binding domain-containing protein</fullName>
    </recommendedName>
</protein>
<organism evidence="3 4">
    <name type="scientific">Prorocentrum cordatum</name>
    <dbReference type="NCBI Taxonomy" id="2364126"/>
    <lineage>
        <taxon>Eukaryota</taxon>
        <taxon>Sar</taxon>
        <taxon>Alveolata</taxon>
        <taxon>Dinophyceae</taxon>
        <taxon>Prorocentrales</taxon>
        <taxon>Prorocentraceae</taxon>
        <taxon>Prorocentrum</taxon>
    </lineage>
</organism>
<keyword evidence="4" id="KW-1185">Reference proteome</keyword>
<evidence type="ECO:0000259" key="2">
    <source>
        <dbReference type="Pfam" id="PF16561"/>
    </source>
</evidence>
<dbReference type="SUPFAM" id="SSF81296">
    <property type="entry name" value="E set domains"/>
    <property type="match status" value="1"/>
</dbReference>
<feature type="region of interest" description="Disordered" evidence="1">
    <location>
        <begin position="1"/>
        <end position="91"/>
    </location>
</feature>
<gene>
    <name evidence="3" type="ORF">PCOR1329_LOCUS70507</name>
</gene>
<feature type="non-terminal residue" evidence="3">
    <location>
        <position position="182"/>
    </location>
</feature>
<dbReference type="Proteomes" id="UP001189429">
    <property type="component" value="Unassembled WGS sequence"/>
</dbReference>
<comment type="caution">
    <text evidence="3">The sequence shown here is derived from an EMBL/GenBank/DDBJ whole genome shotgun (WGS) entry which is preliminary data.</text>
</comment>
<feature type="compositionally biased region" description="Low complexity" evidence="1">
    <location>
        <begin position="28"/>
        <end position="39"/>
    </location>
</feature>
<evidence type="ECO:0000256" key="1">
    <source>
        <dbReference type="SAM" id="MobiDB-lite"/>
    </source>
</evidence>
<dbReference type="InterPro" id="IPR014756">
    <property type="entry name" value="Ig_E-set"/>
</dbReference>
<sequence length="182" mass="19613">MPSIEADVAPVRDLGHRRHSARRELWRRSGSLASSRARGPIFVSSAGPARGVSCAAPSQLANRSGQPHGRGGRRQRQPRVVEIEDDDTSSEDCRRSAAAAEAVAAARARNAGLPRIGCTPLAWRRPGASDVRIAGSWDGWVRQLALEPLPQGGFGIILALPRGDYECKFIVDGDWMSSEAPR</sequence>
<feature type="domain" description="AMP-activated protein kinase glycogen-binding" evidence="2">
    <location>
        <begin position="120"/>
        <end position="179"/>
    </location>
</feature>
<dbReference type="PANTHER" id="PTHR47434:SF1">
    <property type="entry name" value="PROTEIN PTST HOMOLOG 2, CHLOROPLASTIC"/>
    <property type="match status" value="1"/>
</dbReference>
<dbReference type="Pfam" id="PF16561">
    <property type="entry name" value="AMPK1_CBM"/>
    <property type="match status" value="1"/>
</dbReference>
<dbReference type="InterPro" id="IPR013783">
    <property type="entry name" value="Ig-like_fold"/>
</dbReference>
<dbReference type="CDD" id="cd02859">
    <property type="entry name" value="E_set_AMPKbeta_like_N"/>
    <property type="match status" value="1"/>
</dbReference>
<dbReference type="EMBL" id="CAUYUJ010019316">
    <property type="protein sequence ID" value="CAK0890210.1"/>
    <property type="molecule type" value="Genomic_DNA"/>
</dbReference>
<reference evidence="3" key="1">
    <citation type="submission" date="2023-10" db="EMBL/GenBank/DDBJ databases">
        <authorList>
            <person name="Chen Y."/>
            <person name="Shah S."/>
            <person name="Dougan E. K."/>
            <person name="Thang M."/>
            <person name="Chan C."/>
        </authorList>
    </citation>
    <scope>NUCLEOTIDE SEQUENCE [LARGE SCALE GENOMIC DNA]</scope>
</reference>